<evidence type="ECO:0000256" key="1">
    <source>
        <dbReference type="SAM" id="MobiDB-lite"/>
    </source>
</evidence>
<name>A0ABN8SAS3_9CNID</name>
<evidence type="ECO:0000313" key="2">
    <source>
        <dbReference type="EMBL" id="CAH3186843.1"/>
    </source>
</evidence>
<sequence>MTRQSHFLNDVLKEANQNKWQQKLRYANADQINAVSELVMNTLRGSVKPGRKTVSRLTPYRQSLRVIANPRQSIKKRKHLMSSQIGAGAWKELHRCYHCAKRQYPNQNKRQQKLRYANADQINAVGELVMNTLRGSVKPGRKTVSRLKPYRQSLRVIANPLQSIKKCKHLMMQFLRLRDKYKSNLLDDSRLTKAAGLAPKKELLLESPAPDTWKEPRLKSVNRELQQWVKKIRQPGGTRGISRDEDDSDEDEGNLAVGPLQQFMGNIAKIQKTTKRKASPVPPQTPVTPTVKQSPQTPSTS</sequence>
<feature type="compositionally biased region" description="Acidic residues" evidence="1">
    <location>
        <begin position="244"/>
        <end position="253"/>
    </location>
</feature>
<feature type="non-terminal residue" evidence="2">
    <location>
        <position position="301"/>
    </location>
</feature>
<keyword evidence="3" id="KW-1185">Reference proteome</keyword>
<proteinExistence type="predicted"/>
<comment type="caution">
    <text evidence="2">The sequence shown here is derived from an EMBL/GenBank/DDBJ whole genome shotgun (WGS) entry which is preliminary data.</text>
</comment>
<dbReference type="Proteomes" id="UP001159427">
    <property type="component" value="Unassembled WGS sequence"/>
</dbReference>
<evidence type="ECO:0000313" key="3">
    <source>
        <dbReference type="Proteomes" id="UP001159427"/>
    </source>
</evidence>
<accession>A0ABN8SAS3</accession>
<dbReference type="EMBL" id="CALNXI010002370">
    <property type="protein sequence ID" value="CAH3186843.1"/>
    <property type="molecule type" value="Genomic_DNA"/>
</dbReference>
<protein>
    <submittedName>
        <fullName evidence="2">Uncharacterized protein</fullName>
    </submittedName>
</protein>
<feature type="region of interest" description="Disordered" evidence="1">
    <location>
        <begin position="230"/>
        <end position="301"/>
    </location>
</feature>
<organism evidence="2 3">
    <name type="scientific">Porites evermanni</name>
    <dbReference type="NCBI Taxonomy" id="104178"/>
    <lineage>
        <taxon>Eukaryota</taxon>
        <taxon>Metazoa</taxon>
        <taxon>Cnidaria</taxon>
        <taxon>Anthozoa</taxon>
        <taxon>Hexacorallia</taxon>
        <taxon>Scleractinia</taxon>
        <taxon>Fungiina</taxon>
        <taxon>Poritidae</taxon>
        <taxon>Porites</taxon>
    </lineage>
</organism>
<reference evidence="2 3" key="1">
    <citation type="submission" date="2022-05" db="EMBL/GenBank/DDBJ databases">
        <authorList>
            <consortium name="Genoscope - CEA"/>
            <person name="William W."/>
        </authorList>
    </citation>
    <scope>NUCLEOTIDE SEQUENCE [LARGE SCALE GENOMIC DNA]</scope>
</reference>
<feature type="compositionally biased region" description="Low complexity" evidence="1">
    <location>
        <begin position="287"/>
        <end position="301"/>
    </location>
</feature>
<gene>
    <name evidence="2" type="ORF">PEVE_00017167</name>
</gene>